<gene>
    <name evidence="3" type="ORF">TWF481_010256</name>
</gene>
<keyword evidence="2" id="KW-0732">Signal</keyword>
<accession>A0AAV9W0H2</accession>
<feature type="chain" id="PRO_5043877798" evidence="2">
    <location>
        <begin position="22"/>
        <end position="497"/>
    </location>
</feature>
<evidence type="ECO:0000256" key="2">
    <source>
        <dbReference type="SAM" id="SignalP"/>
    </source>
</evidence>
<feature type="region of interest" description="Disordered" evidence="1">
    <location>
        <begin position="443"/>
        <end position="497"/>
    </location>
</feature>
<sequence length="497" mass="54944">MRLRALCLLLIELGLVTQTVSIPVSSRGISNPPFGFKPNPPNGHLTSSVFEFYFENEILVEEAGRVEVKVSLARAVGIRPHHRETVLDYTPAEHHAPCIIETPENSCCGAPVLSEEATKPKASEESSTMNPHDQKTLSSPLHKRDDLDVISTSKPSPASSSVPNTTKVKVSRETSTRSVSTAMLSPATLASPAPSSDGDKNTGEDGSHVSNIVSRVDVPASYFMESGSMYIACLSREYVYDTGANRRQATIEWVGFEWPDFEREYSSKMQALVAIKSHQQTCIETCKCDSHGAIVLNPNRVMGDHGGIYGNRGGNRGRWHACHYEQKTPDMCVLVWGCYCTADLFFNLEVIPGATVADYQAGLDSLPETVKVENEGFRLNAGGRSGGADHFITFSEARRLYPQANRPPPPENRVPPQMGGFAEDTWRDDPKFDEWGFQNWFNPGDSYFGDPEDRSRSRRFGGRHDRIPDDLYLEPASQDWSKRPPRPPPPPPPPPVT</sequence>
<feature type="compositionally biased region" description="Low complexity" evidence="1">
    <location>
        <begin position="151"/>
        <end position="163"/>
    </location>
</feature>
<feature type="compositionally biased region" description="Basic and acidic residues" evidence="1">
    <location>
        <begin position="197"/>
        <end position="207"/>
    </location>
</feature>
<comment type="caution">
    <text evidence="3">The sequence shown here is derived from an EMBL/GenBank/DDBJ whole genome shotgun (WGS) entry which is preliminary data.</text>
</comment>
<feature type="compositionally biased region" description="Low complexity" evidence="1">
    <location>
        <begin position="176"/>
        <end position="196"/>
    </location>
</feature>
<reference evidence="3 4" key="1">
    <citation type="submission" date="2023-08" db="EMBL/GenBank/DDBJ databases">
        <authorList>
            <person name="Palmer J.M."/>
        </authorList>
    </citation>
    <scope>NUCLEOTIDE SEQUENCE [LARGE SCALE GENOMIC DNA]</scope>
    <source>
        <strain evidence="3 4">TWF481</strain>
    </source>
</reference>
<proteinExistence type="predicted"/>
<name>A0AAV9W0H2_9PEZI</name>
<feature type="compositionally biased region" description="Pro residues" evidence="1">
    <location>
        <begin position="486"/>
        <end position="497"/>
    </location>
</feature>
<evidence type="ECO:0000256" key="1">
    <source>
        <dbReference type="SAM" id="MobiDB-lite"/>
    </source>
</evidence>
<organism evidence="3 4">
    <name type="scientific">Arthrobotrys musiformis</name>
    <dbReference type="NCBI Taxonomy" id="47236"/>
    <lineage>
        <taxon>Eukaryota</taxon>
        <taxon>Fungi</taxon>
        <taxon>Dikarya</taxon>
        <taxon>Ascomycota</taxon>
        <taxon>Pezizomycotina</taxon>
        <taxon>Orbiliomycetes</taxon>
        <taxon>Orbiliales</taxon>
        <taxon>Orbiliaceae</taxon>
        <taxon>Arthrobotrys</taxon>
    </lineage>
</organism>
<feature type="compositionally biased region" description="Polar residues" evidence="1">
    <location>
        <begin position="125"/>
        <end position="139"/>
    </location>
</feature>
<keyword evidence="4" id="KW-1185">Reference proteome</keyword>
<feature type="region of interest" description="Disordered" evidence="1">
    <location>
        <begin position="401"/>
        <end position="427"/>
    </location>
</feature>
<protein>
    <submittedName>
        <fullName evidence="3">Uncharacterized protein</fullName>
    </submittedName>
</protein>
<dbReference type="AlphaFoldDB" id="A0AAV9W0H2"/>
<dbReference type="EMBL" id="JAVHJL010000007">
    <property type="protein sequence ID" value="KAK6499900.1"/>
    <property type="molecule type" value="Genomic_DNA"/>
</dbReference>
<evidence type="ECO:0000313" key="4">
    <source>
        <dbReference type="Proteomes" id="UP001370758"/>
    </source>
</evidence>
<feature type="region of interest" description="Disordered" evidence="1">
    <location>
        <begin position="110"/>
        <end position="210"/>
    </location>
</feature>
<dbReference type="Proteomes" id="UP001370758">
    <property type="component" value="Unassembled WGS sequence"/>
</dbReference>
<evidence type="ECO:0000313" key="3">
    <source>
        <dbReference type="EMBL" id="KAK6499900.1"/>
    </source>
</evidence>
<feature type="signal peptide" evidence="2">
    <location>
        <begin position="1"/>
        <end position="21"/>
    </location>
</feature>